<dbReference type="EMBL" id="BAABKB010000002">
    <property type="protein sequence ID" value="GAA4998105.1"/>
    <property type="molecule type" value="Genomic_DNA"/>
</dbReference>
<dbReference type="Proteomes" id="UP001501759">
    <property type="component" value="Unassembled WGS sequence"/>
</dbReference>
<evidence type="ECO:0000256" key="4">
    <source>
        <dbReference type="ARBA" id="ARBA00023082"/>
    </source>
</evidence>
<dbReference type="Pfam" id="PF04542">
    <property type="entry name" value="Sigma70_r2"/>
    <property type="match status" value="1"/>
</dbReference>
<dbReference type="InterPro" id="IPR007627">
    <property type="entry name" value="RNA_pol_sigma70_r2"/>
</dbReference>
<evidence type="ECO:0000313" key="12">
    <source>
        <dbReference type="EMBL" id="GAA4998105.1"/>
    </source>
</evidence>
<feature type="region of interest" description="Disordered" evidence="8">
    <location>
        <begin position="91"/>
        <end position="159"/>
    </location>
</feature>
<feature type="compositionally biased region" description="Basic and acidic residues" evidence="8">
    <location>
        <begin position="91"/>
        <end position="115"/>
    </location>
</feature>
<evidence type="ECO:0000256" key="1">
    <source>
        <dbReference type="ARBA" id="ARBA00010641"/>
    </source>
</evidence>
<dbReference type="InterPro" id="IPR039425">
    <property type="entry name" value="RNA_pol_sigma-70-like"/>
</dbReference>
<dbReference type="InterPro" id="IPR014284">
    <property type="entry name" value="RNA_pol_sigma-70_dom"/>
</dbReference>
<dbReference type="NCBIfam" id="TIGR02937">
    <property type="entry name" value="sigma70-ECF"/>
    <property type="match status" value="1"/>
</dbReference>
<evidence type="ECO:0000259" key="9">
    <source>
        <dbReference type="Pfam" id="PF04542"/>
    </source>
</evidence>
<accession>A0ABP9IJ73</accession>
<dbReference type="SUPFAM" id="SSF88659">
    <property type="entry name" value="Sigma3 and sigma4 domains of RNA polymerase sigma factors"/>
    <property type="match status" value="1"/>
</dbReference>
<dbReference type="PROSITE" id="PS01063">
    <property type="entry name" value="SIGMA70_ECF"/>
    <property type="match status" value="1"/>
</dbReference>
<dbReference type="SUPFAM" id="SSF54427">
    <property type="entry name" value="NTF2-like"/>
    <property type="match status" value="1"/>
</dbReference>
<dbReference type="InterPro" id="IPR037401">
    <property type="entry name" value="SnoaL-like"/>
</dbReference>
<feature type="domain" description="SnoaL-like" evidence="11">
    <location>
        <begin position="370"/>
        <end position="472"/>
    </location>
</feature>
<evidence type="ECO:0000256" key="8">
    <source>
        <dbReference type="SAM" id="MobiDB-lite"/>
    </source>
</evidence>
<evidence type="ECO:0000256" key="3">
    <source>
        <dbReference type="ARBA" id="ARBA00023015"/>
    </source>
</evidence>
<proteinExistence type="inferred from homology"/>
<comment type="similarity">
    <text evidence="1 7">Belongs to the sigma-70 factor family. ECF subfamily.</text>
</comment>
<keyword evidence="4 7" id="KW-0731">Sigma factor</keyword>
<keyword evidence="13" id="KW-1185">Reference proteome</keyword>
<keyword evidence="5 7" id="KW-0238">DNA-binding</keyword>
<feature type="domain" description="RNA polymerase sigma-70 region 2" evidence="9">
    <location>
        <begin position="176"/>
        <end position="244"/>
    </location>
</feature>
<dbReference type="InterPro" id="IPR013325">
    <property type="entry name" value="RNA_pol_sigma_r2"/>
</dbReference>
<evidence type="ECO:0000256" key="7">
    <source>
        <dbReference type="RuleBase" id="RU000716"/>
    </source>
</evidence>
<dbReference type="Pfam" id="PF12680">
    <property type="entry name" value="SnoaL_2"/>
    <property type="match status" value="1"/>
</dbReference>
<organism evidence="12 13">
    <name type="scientific">Streptomyces siamensis</name>
    <dbReference type="NCBI Taxonomy" id="1274986"/>
    <lineage>
        <taxon>Bacteria</taxon>
        <taxon>Bacillati</taxon>
        <taxon>Actinomycetota</taxon>
        <taxon>Actinomycetes</taxon>
        <taxon>Kitasatosporales</taxon>
        <taxon>Streptomycetaceae</taxon>
        <taxon>Streptomyces</taxon>
    </lineage>
</organism>
<comment type="subunit">
    <text evidence="2">Interacts transiently with the RNA polymerase catalytic core formed by RpoA, RpoB, RpoC and RpoZ (2 alpha, 1 beta, 1 beta' and 1 omega subunit) to form the RNA polymerase holoenzyme that can initiate transcription.</text>
</comment>
<dbReference type="InterPro" id="IPR014305">
    <property type="entry name" value="RNA_pol_sigma-G_actinobac"/>
</dbReference>
<evidence type="ECO:0000259" key="10">
    <source>
        <dbReference type="Pfam" id="PF08281"/>
    </source>
</evidence>
<dbReference type="InterPro" id="IPR013324">
    <property type="entry name" value="RNA_pol_sigma_r3/r4-like"/>
</dbReference>
<dbReference type="Gene3D" id="1.10.1740.10">
    <property type="match status" value="1"/>
</dbReference>
<protein>
    <recommendedName>
        <fullName evidence="7">RNA polymerase sigma factor</fullName>
    </recommendedName>
</protein>
<dbReference type="PANTHER" id="PTHR43133:SF65">
    <property type="entry name" value="ECF RNA POLYMERASE SIGMA FACTOR SIGG"/>
    <property type="match status" value="1"/>
</dbReference>
<evidence type="ECO:0000313" key="13">
    <source>
        <dbReference type="Proteomes" id="UP001501759"/>
    </source>
</evidence>
<feature type="domain" description="RNA polymerase sigma factor 70 region 4 type 2" evidence="10">
    <location>
        <begin position="297"/>
        <end position="344"/>
    </location>
</feature>
<name>A0ABP9IJ73_9ACTN</name>
<evidence type="ECO:0000256" key="6">
    <source>
        <dbReference type="ARBA" id="ARBA00023163"/>
    </source>
</evidence>
<evidence type="ECO:0000259" key="11">
    <source>
        <dbReference type="Pfam" id="PF12680"/>
    </source>
</evidence>
<gene>
    <name evidence="12" type="ORF">GCM10023335_09400</name>
</gene>
<keyword evidence="6 7" id="KW-0804">Transcription</keyword>
<dbReference type="InterPro" id="IPR036388">
    <property type="entry name" value="WH-like_DNA-bd_sf"/>
</dbReference>
<dbReference type="Gene3D" id="3.10.450.50">
    <property type="match status" value="1"/>
</dbReference>
<dbReference type="PANTHER" id="PTHR43133">
    <property type="entry name" value="RNA POLYMERASE ECF-TYPE SIGMA FACTO"/>
    <property type="match status" value="1"/>
</dbReference>
<evidence type="ECO:0000256" key="5">
    <source>
        <dbReference type="ARBA" id="ARBA00023125"/>
    </source>
</evidence>
<dbReference type="RefSeq" id="WP_345641552.1">
    <property type="nucleotide sequence ID" value="NZ_BAABKB010000002.1"/>
</dbReference>
<reference evidence="13" key="1">
    <citation type="journal article" date="2019" name="Int. J. Syst. Evol. Microbiol.">
        <title>The Global Catalogue of Microorganisms (GCM) 10K type strain sequencing project: providing services to taxonomists for standard genome sequencing and annotation.</title>
        <authorList>
            <consortium name="The Broad Institute Genomics Platform"/>
            <consortium name="The Broad Institute Genome Sequencing Center for Infectious Disease"/>
            <person name="Wu L."/>
            <person name="Ma J."/>
        </authorList>
    </citation>
    <scope>NUCLEOTIDE SEQUENCE [LARGE SCALE GENOMIC DNA]</scope>
    <source>
        <strain evidence="13">JCM 18409</strain>
    </source>
</reference>
<dbReference type="SUPFAM" id="SSF88946">
    <property type="entry name" value="Sigma2 domain of RNA polymerase sigma factors"/>
    <property type="match status" value="1"/>
</dbReference>
<dbReference type="NCBIfam" id="NF006089">
    <property type="entry name" value="PRK08241.1"/>
    <property type="match status" value="1"/>
</dbReference>
<dbReference type="Pfam" id="PF08281">
    <property type="entry name" value="Sigma70_r4_2"/>
    <property type="match status" value="1"/>
</dbReference>
<keyword evidence="3 7" id="KW-0805">Transcription regulation</keyword>
<dbReference type="InterPro" id="IPR032710">
    <property type="entry name" value="NTF2-like_dom_sf"/>
</dbReference>
<evidence type="ECO:0000256" key="2">
    <source>
        <dbReference type="ARBA" id="ARBA00011344"/>
    </source>
</evidence>
<dbReference type="InterPro" id="IPR013249">
    <property type="entry name" value="RNA_pol_sigma70_r4_t2"/>
</dbReference>
<dbReference type="Gene3D" id="1.10.10.10">
    <property type="entry name" value="Winged helix-like DNA-binding domain superfamily/Winged helix DNA-binding domain"/>
    <property type="match status" value="1"/>
</dbReference>
<comment type="caution">
    <text evidence="12">The sequence shown here is derived from an EMBL/GenBank/DDBJ whole genome shotgun (WGS) entry which is preliminary data.</text>
</comment>
<dbReference type="NCBIfam" id="TIGR02960">
    <property type="entry name" value="SigX5"/>
    <property type="match status" value="1"/>
</dbReference>
<dbReference type="InterPro" id="IPR000838">
    <property type="entry name" value="RNA_pol_sigma70_ECF_CS"/>
</dbReference>
<sequence length="493" mass="54232">MDVDAVCRSCGKSLPGRSGRKGRSSLYCSAACRQKAYRDRRTEPVDTVRGLIDEVARQVDALVPQPPSVFYSGVTALSSSVGRLRRVARVARDTAHRDRDAREDHKAGEAPETRPDSVTGGAVTESPAVRTAAADPGGTVTGAPESGHGGTVAAGPASAQAGHGEIPLAEGDFAALVESYRRELRVHCYRMSGSYDDAEDLVQETFLRAWRARDGFAGRASPRTWLYRIATNACLDFQRRTARRPQRYEPLPGMNHGDAEPPARVTWLQPYPDEDLPSAEEQPDARAVSRETLELVFLAAVQHLPPRQRAVLVLRDVLGLAAAETAEALEMTVASVNSALQRARPTLRDHLPRRRADWTAEADAREREVLRRYMAAAERLDLDEIATLLSEDITLTMPPNPFWFVGREALTEFLRPSLDPASPMFLGDWRHLPARANGQLAAGGYVRRPGTTVYRAQVLDVLRIEGDRIVEITSFEPHLFPAFGLPLQLPADR</sequence>